<comment type="caution">
    <text evidence="2">The sequence shown here is derived from an EMBL/GenBank/DDBJ whole genome shotgun (WGS) entry which is preliminary data.</text>
</comment>
<dbReference type="Proteomes" id="UP000015442">
    <property type="component" value="Unassembled WGS sequence"/>
</dbReference>
<dbReference type="Pfam" id="PF01408">
    <property type="entry name" value="GFO_IDH_MocA"/>
    <property type="match status" value="1"/>
</dbReference>
<dbReference type="InterPro" id="IPR036291">
    <property type="entry name" value="NAD(P)-bd_dom_sf"/>
</dbReference>
<dbReference type="RefSeq" id="WP_017214692.1">
    <property type="nucleotide sequence ID" value="NZ_AKWY02000034.1"/>
</dbReference>
<accession>T0GQ82</accession>
<dbReference type="PANTHER" id="PTHR43377:SF1">
    <property type="entry name" value="BILIVERDIN REDUCTASE A"/>
    <property type="match status" value="1"/>
</dbReference>
<dbReference type="SUPFAM" id="SSF51735">
    <property type="entry name" value="NAD(P)-binding Rossmann-fold domains"/>
    <property type="match status" value="1"/>
</dbReference>
<protein>
    <submittedName>
        <fullName evidence="2">Oxidoreductase, NAD-binding domain protein</fullName>
    </submittedName>
</protein>
<dbReference type="GO" id="GO:0000166">
    <property type="term" value="F:nucleotide binding"/>
    <property type="evidence" value="ECO:0007669"/>
    <property type="project" value="InterPro"/>
</dbReference>
<reference evidence="2 3" key="1">
    <citation type="submission" date="2013-05" db="EMBL/GenBank/DDBJ databases">
        <authorList>
            <person name="Harkins D.M."/>
            <person name="Durkin A.S."/>
            <person name="Brinkac L.M."/>
            <person name="Haft D.H."/>
            <person name="Selengut J.D."/>
            <person name="Sanka R."/>
            <person name="DePew J."/>
            <person name="Purushe J."/>
            <person name="Hartskeerl R.A."/>
            <person name="Ahmed A."/>
            <person name="van der Linden H."/>
            <person name="Goris M.G.A."/>
            <person name="Vinetz J.M."/>
            <person name="Sutton G.G."/>
            <person name="Nierman W.C."/>
            <person name="Fouts D.E."/>
        </authorList>
    </citation>
    <scope>NUCLEOTIDE SEQUENCE [LARGE SCALE GENOMIC DNA]</scope>
    <source>
        <strain evidence="2 3">CZ214</strain>
    </source>
</reference>
<organism evidence="2 3">
    <name type="scientific">Leptospira noguchii serovar Panama str. CZ214</name>
    <dbReference type="NCBI Taxonomy" id="1001595"/>
    <lineage>
        <taxon>Bacteria</taxon>
        <taxon>Pseudomonadati</taxon>
        <taxon>Spirochaetota</taxon>
        <taxon>Spirochaetia</taxon>
        <taxon>Leptospirales</taxon>
        <taxon>Leptospiraceae</taxon>
        <taxon>Leptospira</taxon>
    </lineage>
</organism>
<dbReference type="InterPro" id="IPR000683">
    <property type="entry name" value="Gfo/Idh/MocA-like_OxRdtase_N"/>
</dbReference>
<dbReference type="InterPro" id="IPR051450">
    <property type="entry name" value="Gfo/Idh/MocA_Oxidoreductases"/>
</dbReference>
<dbReference type="AlphaFoldDB" id="T0GQ82"/>
<feature type="domain" description="Gfo/Idh/MocA-like oxidoreductase N-terminal" evidence="1">
    <location>
        <begin position="5"/>
        <end position="121"/>
    </location>
</feature>
<evidence type="ECO:0000313" key="3">
    <source>
        <dbReference type="Proteomes" id="UP000015442"/>
    </source>
</evidence>
<dbReference type="Gene3D" id="3.30.360.10">
    <property type="entry name" value="Dihydrodipicolinate Reductase, domain 2"/>
    <property type="match status" value="1"/>
</dbReference>
<dbReference type="PANTHER" id="PTHR43377">
    <property type="entry name" value="BILIVERDIN REDUCTASE A"/>
    <property type="match status" value="1"/>
</dbReference>
<dbReference type="Gene3D" id="3.40.50.720">
    <property type="entry name" value="NAD(P)-binding Rossmann-like Domain"/>
    <property type="match status" value="1"/>
</dbReference>
<proteinExistence type="predicted"/>
<dbReference type="GeneID" id="23203574"/>
<sequence length="366" mass="41362">MDRKKIAIVGGGRWARTIAGVLCEFLPENYMISMHSLENADGLKSWVKEKQITQITVYNTWPDYRDSIYAVIIANAARNHFAAAVSSLLAGIPTLVEKPLATNQADAEFLLNLASLNGANLYCAHVLLYANYLNNYAQIVRTNSPFKQIKIVWSDPINEERYGEVKHYDSSISLIHDIIPHILGIMRSLTDEEISIKDSIVENGGSRVTIRGLAGLTSYIILLERNSNERLRILEVDTMKNGLITLDFSNEPGLIRYGDLSEVGDPYWGQKSGPLRAMLESFFEIATNGESKDHRLDPSLGLEACRFSDMAFRSYRSELVKWLSNRSGKKQNHKDLKYAIDEIFYDSVLTRNNWKESFLKFVIGSP</sequence>
<evidence type="ECO:0000259" key="1">
    <source>
        <dbReference type="Pfam" id="PF01408"/>
    </source>
</evidence>
<gene>
    <name evidence="2" type="ORF">LEP1GSC059_1852</name>
</gene>
<evidence type="ECO:0000313" key="2">
    <source>
        <dbReference type="EMBL" id="EQA69546.1"/>
    </source>
</evidence>
<name>T0GQ82_9LEPT</name>
<dbReference type="EMBL" id="AKWY02000034">
    <property type="protein sequence ID" value="EQA69546.1"/>
    <property type="molecule type" value="Genomic_DNA"/>
</dbReference>